<protein>
    <submittedName>
        <fullName evidence="2">Uncharacterized protein</fullName>
    </submittedName>
</protein>
<dbReference type="Proteomes" id="UP000027059">
    <property type="component" value="Chromosome"/>
</dbReference>
<proteinExistence type="predicted"/>
<gene>
    <name evidence="2" type="ORF">Y981_10430</name>
</gene>
<name>A0A059XTH8_9BACT</name>
<organism evidence="2 3">
    <name type="scientific">Leptospirillum ferriphilum YSK</name>
    <dbReference type="NCBI Taxonomy" id="1441628"/>
    <lineage>
        <taxon>Bacteria</taxon>
        <taxon>Pseudomonadati</taxon>
        <taxon>Nitrospirota</taxon>
        <taxon>Nitrospiria</taxon>
        <taxon>Nitrospirales</taxon>
        <taxon>Nitrospiraceae</taxon>
        <taxon>Leptospirillum</taxon>
    </lineage>
</organism>
<evidence type="ECO:0000256" key="1">
    <source>
        <dbReference type="SAM" id="MobiDB-lite"/>
    </source>
</evidence>
<keyword evidence="3" id="KW-1185">Reference proteome</keyword>
<sequence>MGKSIHPPQKTPQASPMAAQTESRFFPDFHSHPPTRMPERRMETGKNGTPQARASPTNPPMPRSRKPSPPFSFR</sequence>
<dbReference type="HOGENOM" id="CLU_2683357_0_0_0"/>
<reference evidence="2 3" key="2">
    <citation type="journal article" date="2015" name="Biomed. Res. Int.">
        <title>Effects of Arsenite Resistance on the Growth and Functional Gene Expression of Leptospirillum ferriphilum and Acidithiobacillus thiooxidans in Pure Culture and Coculture.</title>
        <authorList>
            <person name="Jiang H."/>
            <person name="Liang Y."/>
            <person name="Yin H."/>
            <person name="Xiao Y."/>
            <person name="Guo X."/>
            <person name="Xu Y."/>
            <person name="Hu Q."/>
            <person name="Liu H."/>
            <person name="Liu X."/>
        </authorList>
    </citation>
    <scope>NUCLEOTIDE SEQUENCE [LARGE SCALE GENOMIC DNA]</scope>
    <source>
        <strain evidence="2 3">YSK</strain>
    </source>
</reference>
<accession>A0A059XTH8</accession>
<feature type="region of interest" description="Disordered" evidence="1">
    <location>
        <begin position="1"/>
        <end position="74"/>
    </location>
</feature>
<feature type="compositionally biased region" description="Basic and acidic residues" evidence="1">
    <location>
        <begin position="25"/>
        <end position="44"/>
    </location>
</feature>
<evidence type="ECO:0000313" key="3">
    <source>
        <dbReference type="Proteomes" id="UP000027059"/>
    </source>
</evidence>
<feature type="compositionally biased region" description="Pro residues" evidence="1">
    <location>
        <begin position="57"/>
        <end position="74"/>
    </location>
</feature>
<dbReference type="AlphaFoldDB" id="A0A059XTH8"/>
<feature type="compositionally biased region" description="Polar residues" evidence="1">
    <location>
        <begin position="46"/>
        <end position="56"/>
    </location>
</feature>
<dbReference type="EMBL" id="CP007243">
    <property type="protein sequence ID" value="AIA31924.1"/>
    <property type="molecule type" value="Genomic_DNA"/>
</dbReference>
<feature type="compositionally biased region" description="Polar residues" evidence="1">
    <location>
        <begin position="11"/>
        <end position="23"/>
    </location>
</feature>
<reference evidence="3" key="1">
    <citation type="submission" date="2014-02" db="EMBL/GenBank/DDBJ databases">
        <title>Complete genome sequence and comparative genomic analysis of the nitrogen-fixing bacterium Leptospirillum ferriphilum YSK.</title>
        <authorList>
            <person name="Guo X."/>
            <person name="Yin H."/>
            <person name="Liang Y."/>
            <person name="Hu Q."/>
            <person name="Ma L."/>
            <person name="Xiao Y."/>
            <person name="Zhang X."/>
            <person name="Qiu G."/>
            <person name="Liu X."/>
        </authorList>
    </citation>
    <scope>NUCLEOTIDE SEQUENCE [LARGE SCALE GENOMIC DNA]</scope>
    <source>
        <strain evidence="3">YSK</strain>
    </source>
</reference>
<evidence type="ECO:0000313" key="2">
    <source>
        <dbReference type="EMBL" id="AIA31924.1"/>
    </source>
</evidence>
<dbReference type="KEGG" id="lfp:Y981_10430"/>